<evidence type="ECO:0000259" key="2">
    <source>
        <dbReference type="Pfam" id="PF07331"/>
    </source>
</evidence>
<feature type="transmembrane region" description="Helical" evidence="1">
    <location>
        <begin position="31"/>
        <end position="51"/>
    </location>
</feature>
<dbReference type="AlphaFoldDB" id="A0A501WI92"/>
<sequence>MSAKAGESEAAENAPARKAAGSASGLSRGEVARGLALVGLAAVGLCAAAPLPGVEGLSLGAGTMPRIYATLLGLAGLAMMARKRRCAPERVSRPPSRLTGLFVLAVLAFAVLVKGADVAVAGHILHIPRLGLAGAVFTAFCLAVVADRQSSWRSGILAGAAIAGASVLLFTGLLRLPLPAWPAVP</sequence>
<name>A0A501WI92_9RHOB</name>
<keyword evidence="1" id="KW-1133">Transmembrane helix</keyword>
<accession>A0A501WI92</accession>
<proteinExistence type="predicted"/>
<comment type="caution">
    <text evidence="3">The sequence shown here is derived from an EMBL/GenBank/DDBJ whole genome shotgun (WGS) entry which is preliminary data.</text>
</comment>
<dbReference type="Proteomes" id="UP000319255">
    <property type="component" value="Unassembled WGS sequence"/>
</dbReference>
<evidence type="ECO:0000313" key="3">
    <source>
        <dbReference type="EMBL" id="TPE48080.1"/>
    </source>
</evidence>
<dbReference type="InterPro" id="IPR009936">
    <property type="entry name" value="DUF1468"/>
</dbReference>
<reference evidence="3 4" key="1">
    <citation type="submission" date="2019-06" db="EMBL/GenBank/DDBJ databases">
        <title>A novel bacterium of genus Amaricoccus, isolated from marine sediment.</title>
        <authorList>
            <person name="Huang H."/>
            <person name="Mo K."/>
            <person name="Hu Y."/>
        </authorList>
    </citation>
    <scope>NUCLEOTIDE SEQUENCE [LARGE SCALE GENOMIC DNA]</scope>
    <source>
        <strain evidence="3 4">HB172011</strain>
    </source>
</reference>
<feature type="transmembrane region" description="Helical" evidence="1">
    <location>
        <begin position="127"/>
        <end position="145"/>
    </location>
</feature>
<organism evidence="3 4">
    <name type="scientific">Amaricoccus solimangrovi</name>
    <dbReference type="NCBI Taxonomy" id="2589815"/>
    <lineage>
        <taxon>Bacteria</taxon>
        <taxon>Pseudomonadati</taxon>
        <taxon>Pseudomonadota</taxon>
        <taxon>Alphaproteobacteria</taxon>
        <taxon>Rhodobacterales</taxon>
        <taxon>Paracoccaceae</taxon>
        <taxon>Amaricoccus</taxon>
    </lineage>
</organism>
<protein>
    <recommendedName>
        <fullName evidence="2">DUF1468 domain-containing protein</fullName>
    </recommendedName>
</protein>
<gene>
    <name evidence="3" type="ORF">FJM51_18860</name>
</gene>
<feature type="transmembrane region" description="Helical" evidence="1">
    <location>
        <begin position="101"/>
        <end position="121"/>
    </location>
</feature>
<dbReference type="Pfam" id="PF07331">
    <property type="entry name" value="TctB"/>
    <property type="match status" value="1"/>
</dbReference>
<feature type="domain" description="DUF1468" evidence="2">
    <location>
        <begin position="34"/>
        <end position="179"/>
    </location>
</feature>
<evidence type="ECO:0000313" key="4">
    <source>
        <dbReference type="Proteomes" id="UP000319255"/>
    </source>
</evidence>
<dbReference type="RefSeq" id="WP_140455686.1">
    <property type="nucleotide sequence ID" value="NZ_VFRP01000025.1"/>
</dbReference>
<feature type="transmembrane region" description="Helical" evidence="1">
    <location>
        <begin position="157"/>
        <end position="178"/>
    </location>
</feature>
<keyword evidence="1" id="KW-0812">Transmembrane</keyword>
<keyword evidence="4" id="KW-1185">Reference proteome</keyword>
<dbReference type="EMBL" id="VFRP01000025">
    <property type="protein sequence ID" value="TPE48080.1"/>
    <property type="molecule type" value="Genomic_DNA"/>
</dbReference>
<keyword evidence="1" id="KW-0472">Membrane</keyword>
<evidence type="ECO:0000256" key="1">
    <source>
        <dbReference type="SAM" id="Phobius"/>
    </source>
</evidence>
<feature type="transmembrane region" description="Helical" evidence="1">
    <location>
        <begin position="63"/>
        <end position="81"/>
    </location>
</feature>